<evidence type="ECO:0000259" key="10">
    <source>
        <dbReference type="Pfam" id="PF00931"/>
    </source>
</evidence>
<dbReference type="Gene3D" id="3.40.50.300">
    <property type="entry name" value="P-loop containing nucleotide triphosphate hydrolases"/>
    <property type="match status" value="1"/>
</dbReference>
<evidence type="ECO:0000259" key="11">
    <source>
        <dbReference type="Pfam" id="PF18052"/>
    </source>
</evidence>
<dbReference type="SUPFAM" id="SSF52540">
    <property type="entry name" value="P-loop containing nucleoside triphosphate hydrolases"/>
    <property type="match status" value="1"/>
</dbReference>
<feature type="domain" description="Disease resistance R13L4/SHOC-2-like LRR" evidence="13">
    <location>
        <begin position="562"/>
        <end position="829"/>
    </location>
</feature>
<dbReference type="Pfam" id="PF23598">
    <property type="entry name" value="LRR_14"/>
    <property type="match status" value="1"/>
</dbReference>
<evidence type="ECO:0000256" key="1">
    <source>
        <dbReference type="ARBA" id="ARBA00004170"/>
    </source>
</evidence>
<evidence type="ECO:0000256" key="4">
    <source>
        <dbReference type="ARBA" id="ARBA00022737"/>
    </source>
</evidence>
<dbReference type="InterPro" id="IPR036388">
    <property type="entry name" value="WH-like_DNA-bd_sf"/>
</dbReference>
<dbReference type="InterPro" id="IPR032675">
    <property type="entry name" value="LRR_dom_sf"/>
</dbReference>
<evidence type="ECO:0000256" key="8">
    <source>
        <dbReference type="ARBA" id="ARBA00023054"/>
    </source>
</evidence>
<keyword evidence="4" id="KW-0677">Repeat</keyword>
<dbReference type="PRINTS" id="PR00364">
    <property type="entry name" value="DISEASERSIST"/>
</dbReference>
<keyword evidence="5" id="KW-0547">Nucleotide-binding</keyword>
<dbReference type="EnsemblPlants" id="PGSC0003DMT400019301">
    <property type="protein sequence ID" value="PGSC0003DMT400019301"/>
    <property type="gene ID" value="PGSC0003DMG401007461"/>
</dbReference>
<gene>
    <name evidence="14" type="primary">LOC102590753</name>
</gene>
<name>M1ABV9_SOLTU</name>
<dbReference type="Gene3D" id="1.20.5.4130">
    <property type="match status" value="1"/>
</dbReference>
<keyword evidence="6" id="KW-0611">Plant defense</keyword>
<evidence type="ECO:0000256" key="6">
    <source>
        <dbReference type="ARBA" id="ARBA00022821"/>
    </source>
</evidence>
<dbReference type="SMR" id="M1ABV9"/>
<dbReference type="FunFam" id="3.40.50.300:FF:001091">
    <property type="entry name" value="Probable disease resistance protein At1g61300"/>
    <property type="match status" value="1"/>
</dbReference>
<dbReference type="GeneID" id="102590753"/>
<dbReference type="GO" id="GO:0043531">
    <property type="term" value="F:ADP binding"/>
    <property type="evidence" value="ECO:0007669"/>
    <property type="project" value="InterPro"/>
</dbReference>
<dbReference type="InterPro" id="IPR055414">
    <property type="entry name" value="LRR_R13L4/SHOC2-like"/>
</dbReference>
<dbReference type="AlphaFoldDB" id="M1ABV9"/>
<dbReference type="InterPro" id="IPR027417">
    <property type="entry name" value="P-loop_NTPase"/>
</dbReference>
<feature type="domain" description="NB-ARC" evidence="10">
    <location>
        <begin position="161"/>
        <end position="329"/>
    </location>
</feature>
<reference evidence="15" key="1">
    <citation type="journal article" date="2011" name="Nature">
        <title>Genome sequence and analysis of the tuber crop potato.</title>
        <authorList>
            <consortium name="The Potato Genome Sequencing Consortium"/>
        </authorList>
    </citation>
    <scope>NUCLEOTIDE SEQUENCE [LARGE SCALE GENOMIC DNA]</scope>
    <source>
        <strain evidence="15">cv. DM1-3 516 R44</strain>
    </source>
</reference>
<dbReference type="GO" id="GO:0006952">
    <property type="term" value="P:defense response"/>
    <property type="evidence" value="ECO:0007669"/>
    <property type="project" value="UniProtKB-KW"/>
</dbReference>
<dbReference type="Gene3D" id="1.10.8.430">
    <property type="entry name" value="Helical domain of apoptotic protease-activating factors"/>
    <property type="match status" value="1"/>
</dbReference>
<evidence type="ECO:0000256" key="7">
    <source>
        <dbReference type="ARBA" id="ARBA00022840"/>
    </source>
</evidence>
<dbReference type="RefSeq" id="XP_006366075.1">
    <property type="nucleotide sequence ID" value="XM_006366013.2"/>
</dbReference>
<dbReference type="OMA" id="REPQDTF"/>
<dbReference type="CDD" id="cd14798">
    <property type="entry name" value="RX-CC_like"/>
    <property type="match status" value="1"/>
</dbReference>
<comment type="similarity">
    <text evidence="2">Belongs to the disease resistance NB-LRR family.</text>
</comment>
<feature type="domain" description="Disease resistance protein winged helix" evidence="12">
    <location>
        <begin position="415"/>
        <end position="484"/>
    </location>
</feature>
<dbReference type="eggNOG" id="KOG4658">
    <property type="taxonomic scope" value="Eukaryota"/>
</dbReference>
<dbReference type="GO" id="GO:0005524">
    <property type="term" value="F:ATP binding"/>
    <property type="evidence" value="ECO:0007669"/>
    <property type="project" value="UniProtKB-KW"/>
</dbReference>
<dbReference type="Pfam" id="PF23559">
    <property type="entry name" value="WHD_DRP"/>
    <property type="match status" value="1"/>
</dbReference>
<dbReference type="Pfam" id="PF18052">
    <property type="entry name" value="Rx_N"/>
    <property type="match status" value="1"/>
</dbReference>
<dbReference type="InterPro" id="IPR058922">
    <property type="entry name" value="WHD_DRP"/>
</dbReference>
<dbReference type="PANTHER" id="PTHR23155:SF1193">
    <property type="entry name" value="DISEASE RESISTANCE PROTEIN RPP13-RELATED"/>
    <property type="match status" value="1"/>
</dbReference>
<dbReference type="Gramene" id="PGSC0003DMT400019301">
    <property type="protein sequence ID" value="PGSC0003DMT400019301"/>
    <property type="gene ID" value="PGSC0003DMG401007461"/>
</dbReference>
<keyword evidence="9" id="KW-0472">Membrane</keyword>
<dbReference type="InterPro" id="IPR038005">
    <property type="entry name" value="RX-like_CC"/>
</dbReference>
<dbReference type="InterPro" id="IPR041118">
    <property type="entry name" value="Rx_N"/>
</dbReference>
<dbReference type="ExpressionAtlas" id="M1ABV9">
    <property type="expression patterns" value="baseline"/>
</dbReference>
<dbReference type="InterPro" id="IPR044974">
    <property type="entry name" value="Disease_R_plants"/>
</dbReference>
<keyword evidence="7" id="KW-0067">ATP-binding</keyword>
<dbReference type="InterPro" id="IPR002182">
    <property type="entry name" value="NB-ARC"/>
</dbReference>
<evidence type="ECO:0000313" key="15">
    <source>
        <dbReference type="Proteomes" id="UP000011115"/>
    </source>
</evidence>
<evidence type="ECO:0000256" key="2">
    <source>
        <dbReference type="ARBA" id="ARBA00008894"/>
    </source>
</evidence>
<evidence type="ECO:0000313" key="14">
    <source>
        <dbReference type="EnsemblPlants" id="PGSC0003DMT400019301"/>
    </source>
</evidence>
<dbReference type="GO" id="GO:0051707">
    <property type="term" value="P:response to other organism"/>
    <property type="evidence" value="ECO:0007669"/>
    <property type="project" value="UniProtKB-ARBA"/>
</dbReference>
<proteinExistence type="inferred from homology"/>
<dbReference type="SUPFAM" id="SSF52058">
    <property type="entry name" value="L domain-like"/>
    <property type="match status" value="1"/>
</dbReference>
<keyword evidence="3" id="KW-0433">Leucine-rich repeat</keyword>
<dbReference type="InterPro" id="IPR042197">
    <property type="entry name" value="Apaf_helical"/>
</dbReference>
<dbReference type="Gene3D" id="1.10.10.10">
    <property type="entry name" value="Winged helix-like DNA-binding domain superfamily/Winged helix DNA-binding domain"/>
    <property type="match status" value="1"/>
</dbReference>
<protein>
    <submittedName>
        <fullName evidence="14">NRC1</fullName>
    </submittedName>
</protein>
<dbReference type="PaxDb" id="4113-PGSC0003DMT400019301"/>
<sequence>MADAVMTLLVESLCQLITEKVKLIGGAKDELDNLLQVINTLKAFLQDNDQQESNSNSWKTFVKNIRTQAHKADDVIDKFVLEAKLHEEKNIWKKTLSFGRHIKRVNNLAKGIKDICEKVKVIRQENPQVLQPRPMLNLPRRLAREPQATFLEVRNIVGFTTESNEVMERLVGGTEEVECIPIVGMTGLGKTTLARKVWSDSQITAIFSKIIWVSVGQSNELEDIFFVILKSSTGPNQEFRLTGENELAKVIASFGTEQHRCLIVLDDVWASELVDFFKNVLPENKKRHRILMTTRRRDLASCASERPYHLKFLTGEDSFRLLEKRVFDNGRCQNDLVELGKSIANKCGGLPLALVVIARALKVIQNVYEWKRIENNFWQYVVRENDTTSCWKIVEASYESLSSEMKTCFLYCLAFPKGYDIPVQMLIRLWMAEGLIESSPINFSSSEDKADNYLMEFENLDLVIVSREITGSIKRVKCNEMFYEFYKMEVTKESVFQELRLTPDFPSINDPDTSRRLHIESCDLPDFISRISSAEHVRSFLCFSSEDLDQQTNLSSHVDIQLIRKAFPLLRVLKIESINIPSLKNLNLLFHLRYISISGNFKELPAFFSKFWSLQSIIVNTSQPTLNIKANIWNMPKLTHLKTNKPSKLPLPSTQKGKGSSSLLQTLSKISPETCNKAVLGQASNSLKKLSIQGKIEDSLQTNSDRFSTFEGFQTLEKFECLENLKLVSDVPCHTNDFQFPKALFRFLLKLKKLTLSKTMFDWKDATKLGQLECLEVLKLKTDAFTGKSWNPEKGDFRKLQVLWIHSNDLHTWEASGSHFPKLRVLVLECPKLESVPAELSQFQQQS</sequence>
<dbReference type="OrthoDB" id="1251639at2759"/>
<comment type="subcellular location">
    <subcellularLocation>
        <location evidence="1">Membrane</location>
        <topology evidence="1">Peripheral membrane protein</topology>
    </subcellularLocation>
</comment>
<evidence type="ECO:0000256" key="9">
    <source>
        <dbReference type="ARBA" id="ARBA00023136"/>
    </source>
</evidence>
<reference evidence="14" key="2">
    <citation type="submission" date="2015-06" db="UniProtKB">
        <authorList>
            <consortium name="EnsemblPlants"/>
        </authorList>
    </citation>
    <scope>IDENTIFICATION</scope>
    <source>
        <strain evidence="14">DM1-3 516 R44</strain>
    </source>
</reference>
<dbReference type="InParanoid" id="M1ABV9"/>
<dbReference type="Pfam" id="PF00931">
    <property type="entry name" value="NB-ARC"/>
    <property type="match status" value="1"/>
</dbReference>
<accession>M1ABV9</accession>
<dbReference type="GO" id="GO:0016020">
    <property type="term" value="C:membrane"/>
    <property type="evidence" value="ECO:0007669"/>
    <property type="project" value="UniProtKB-SubCell"/>
</dbReference>
<keyword evidence="15" id="KW-1185">Reference proteome</keyword>
<keyword evidence="8" id="KW-0175">Coiled coil</keyword>
<dbReference type="Proteomes" id="UP000011115">
    <property type="component" value="Unassembled WGS sequence"/>
</dbReference>
<organism evidence="14 15">
    <name type="scientific">Solanum tuberosum</name>
    <name type="common">Potato</name>
    <dbReference type="NCBI Taxonomy" id="4113"/>
    <lineage>
        <taxon>Eukaryota</taxon>
        <taxon>Viridiplantae</taxon>
        <taxon>Streptophyta</taxon>
        <taxon>Embryophyta</taxon>
        <taxon>Tracheophyta</taxon>
        <taxon>Spermatophyta</taxon>
        <taxon>Magnoliopsida</taxon>
        <taxon>eudicotyledons</taxon>
        <taxon>Gunneridae</taxon>
        <taxon>Pentapetalae</taxon>
        <taxon>asterids</taxon>
        <taxon>lamiids</taxon>
        <taxon>Solanales</taxon>
        <taxon>Solanaceae</taxon>
        <taxon>Solanoideae</taxon>
        <taxon>Solaneae</taxon>
        <taxon>Solanum</taxon>
    </lineage>
</organism>
<dbReference type="PANTHER" id="PTHR23155">
    <property type="entry name" value="DISEASE RESISTANCE PROTEIN RP"/>
    <property type="match status" value="1"/>
</dbReference>
<dbReference type="HOGENOM" id="CLU_000837_35_4_1"/>
<evidence type="ECO:0000256" key="5">
    <source>
        <dbReference type="ARBA" id="ARBA00022741"/>
    </source>
</evidence>
<evidence type="ECO:0000259" key="12">
    <source>
        <dbReference type="Pfam" id="PF23559"/>
    </source>
</evidence>
<dbReference type="KEGG" id="sot:102590753"/>
<evidence type="ECO:0000256" key="3">
    <source>
        <dbReference type="ARBA" id="ARBA00022614"/>
    </source>
</evidence>
<evidence type="ECO:0000259" key="13">
    <source>
        <dbReference type="Pfam" id="PF23598"/>
    </source>
</evidence>
<dbReference type="Gene3D" id="3.80.10.10">
    <property type="entry name" value="Ribonuclease Inhibitor"/>
    <property type="match status" value="1"/>
</dbReference>
<feature type="domain" description="Disease resistance N-terminal" evidence="11">
    <location>
        <begin position="5"/>
        <end position="89"/>
    </location>
</feature>